<sequence>MDPRNKLLISKEFEELLGSAQIATVPADNGSIDPETGKQVILDEASGGMVLKVVVLDMSFTGLPTLPRGNVLNKNLDGRILEFQNDFRPWMRYLRYLALSNIARRLRLDVPTGGMFGLAWAQRCGAHLENG</sequence>
<dbReference type="AlphaFoldDB" id="A0A9W4XTK4"/>
<gene>
    <name evidence="1" type="ORF">PDIGIT_LOCUS5384</name>
</gene>
<name>A0A9W4XTK4_9PLEO</name>
<reference evidence="1" key="1">
    <citation type="submission" date="2023-01" db="EMBL/GenBank/DDBJ databases">
        <authorList>
            <person name="Van Ghelder C."/>
            <person name="Rancurel C."/>
        </authorList>
    </citation>
    <scope>NUCLEOTIDE SEQUENCE</scope>
    <source>
        <strain evidence="1">CNCM I-4278</strain>
    </source>
</reference>
<protein>
    <submittedName>
        <fullName evidence="1">Uncharacterized protein</fullName>
    </submittedName>
</protein>
<keyword evidence="2" id="KW-1185">Reference proteome</keyword>
<dbReference type="OrthoDB" id="5386595at2759"/>
<organism evidence="1 2">
    <name type="scientific">Periconia digitata</name>
    <dbReference type="NCBI Taxonomy" id="1303443"/>
    <lineage>
        <taxon>Eukaryota</taxon>
        <taxon>Fungi</taxon>
        <taxon>Dikarya</taxon>
        <taxon>Ascomycota</taxon>
        <taxon>Pezizomycotina</taxon>
        <taxon>Dothideomycetes</taxon>
        <taxon>Pleosporomycetidae</taxon>
        <taxon>Pleosporales</taxon>
        <taxon>Massarineae</taxon>
        <taxon>Periconiaceae</taxon>
        <taxon>Periconia</taxon>
    </lineage>
</organism>
<evidence type="ECO:0000313" key="1">
    <source>
        <dbReference type="EMBL" id="CAI6332362.1"/>
    </source>
</evidence>
<accession>A0A9W4XTK4</accession>
<proteinExistence type="predicted"/>
<dbReference type="Proteomes" id="UP001152607">
    <property type="component" value="Unassembled WGS sequence"/>
</dbReference>
<comment type="caution">
    <text evidence="1">The sequence shown here is derived from an EMBL/GenBank/DDBJ whole genome shotgun (WGS) entry which is preliminary data.</text>
</comment>
<dbReference type="EMBL" id="CAOQHR010000003">
    <property type="protein sequence ID" value="CAI6332362.1"/>
    <property type="molecule type" value="Genomic_DNA"/>
</dbReference>
<evidence type="ECO:0000313" key="2">
    <source>
        <dbReference type="Proteomes" id="UP001152607"/>
    </source>
</evidence>